<dbReference type="Gene3D" id="3.30.450.20">
    <property type="entry name" value="PAS domain"/>
    <property type="match status" value="2"/>
</dbReference>
<sequence>MLLSYIVVIFSLLMGGIVIISSIQQNEEKELRIRSMNTARTVAELTDVRNAIQEPQGWETLDPIIEEISVINGTDYIVVMNMDRIRYSHPVKERIGKVSQGEDEKGAFAEHIYFSKAEGEIGTFIRAFVPIKDAELNQIGVVVVGNKIPAFLDIMMNVSKDILFIVVLTLLFGLLGSILLANHIKKQMFQLEPYEIKRMHEERIATFHAMNEGVIAIDNKEIVTVFNDKAKKIFNVKGKFVGQPIRAVLEDTRLPEIVERDQAVYNEVIQVSGKVILSTRVPIHKDDELIGAVAIFQDRTDVAKLAEELTGVKNFVEALRVQSHEHMNKLHTIAGLIQLGKPEKALQLAFEISEEQEGVTKFLHEKIKNDALAGLLLSKVGRGKELGISVEIDKNSFFSTFPNQLDQHDFVVLLGNLIENAFGAFEHVEVEDKKIELSIEQNENVCALLVEDNGAGIKETYLPKIFDKGFTVNKSEGTGYGLFLVKQIVEKGNGCIEVSTDQGGGTSILITFPMEMGDDVGGER</sequence>
<evidence type="ECO:0000256" key="1">
    <source>
        <dbReference type="ARBA" id="ARBA00000085"/>
    </source>
</evidence>
<dbReference type="InterPro" id="IPR035965">
    <property type="entry name" value="PAS-like_dom_sf"/>
</dbReference>
<dbReference type="InterPro" id="IPR000014">
    <property type="entry name" value="PAS"/>
</dbReference>
<dbReference type="InterPro" id="IPR039506">
    <property type="entry name" value="SPOB_a"/>
</dbReference>
<reference evidence="17" key="1">
    <citation type="journal article" date="2019" name="Int. J. Syst. Evol. Microbiol.">
        <title>The Global Catalogue of Microorganisms (GCM) 10K type strain sequencing project: providing services to taxonomists for standard genome sequencing and annotation.</title>
        <authorList>
            <consortium name="The Broad Institute Genomics Platform"/>
            <consortium name="The Broad Institute Genome Sequencing Center for Infectious Disease"/>
            <person name="Wu L."/>
            <person name="Ma J."/>
        </authorList>
    </citation>
    <scope>NUCLEOTIDE SEQUENCE [LARGE SCALE GENOMIC DNA]</scope>
    <source>
        <strain evidence="17">CGMCC 4.1434</strain>
    </source>
</reference>
<evidence type="ECO:0000256" key="7">
    <source>
        <dbReference type="ARBA" id="ARBA00022692"/>
    </source>
</evidence>
<dbReference type="Pfam" id="PF14689">
    <property type="entry name" value="SPOB_a"/>
    <property type="match status" value="1"/>
</dbReference>
<comment type="catalytic activity">
    <reaction evidence="1">
        <text>ATP + protein L-histidine = ADP + protein N-phospho-L-histidine.</text>
        <dbReference type="EC" id="2.7.13.3"/>
    </reaction>
</comment>
<evidence type="ECO:0000256" key="14">
    <source>
        <dbReference type="SAM" id="Phobius"/>
    </source>
</evidence>
<dbReference type="InterPro" id="IPR016120">
    <property type="entry name" value="Sig_transdc_His_kin_SpoOB"/>
</dbReference>
<evidence type="ECO:0000256" key="13">
    <source>
        <dbReference type="ARBA" id="ARBA00023136"/>
    </source>
</evidence>
<protein>
    <recommendedName>
        <fullName evidence="3">histidine kinase</fullName>
        <ecNumber evidence="3">2.7.13.3</ecNumber>
    </recommendedName>
</protein>
<dbReference type="EC" id="2.7.13.3" evidence="3"/>
<evidence type="ECO:0000256" key="6">
    <source>
        <dbReference type="ARBA" id="ARBA00022679"/>
    </source>
</evidence>
<dbReference type="InterPro" id="IPR029151">
    <property type="entry name" value="Sensor-like_sf"/>
</dbReference>
<dbReference type="InterPro" id="IPR033463">
    <property type="entry name" value="sCache_3"/>
</dbReference>
<dbReference type="SUPFAM" id="SSF55890">
    <property type="entry name" value="Sporulation response regulatory protein Spo0B"/>
    <property type="match status" value="1"/>
</dbReference>
<dbReference type="CDD" id="cd00130">
    <property type="entry name" value="PAS"/>
    <property type="match status" value="1"/>
</dbReference>
<comment type="caution">
    <text evidence="16">The sequence shown here is derived from an EMBL/GenBank/DDBJ whole genome shotgun (WGS) entry which is preliminary data.</text>
</comment>
<dbReference type="InterPro" id="IPR005467">
    <property type="entry name" value="His_kinase_dom"/>
</dbReference>
<dbReference type="PANTHER" id="PTHR43547:SF10">
    <property type="entry name" value="SENSOR HISTIDINE KINASE DCUS"/>
    <property type="match status" value="1"/>
</dbReference>
<evidence type="ECO:0000256" key="9">
    <source>
        <dbReference type="ARBA" id="ARBA00022777"/>
    </source>
</evidence>
<keyword evidence="9" id="KW-0418">Kinase</keyword>
<evidence type="ECO:0000259" key="15">
    <source>
        <dbReference type="PROSITE" id="PS50109"/>
    </source>
</evidence>
<evidence type="ECO:0000256" key="4">
    <source>
        <dbReference type="ARBA" id="ARBA00022475"/>
    </source>
</evidence>
<dbReference type="RefSeq" id="WP_381439992.1">
    <property type="nucleotide sequence ID" value="NZ_JBHSNO010000016.1"/>
</dbReference>
<evidence type="ECO:0000256" key="11">
    <source>
        <dbReference type="ARBA" id="ARBA00022989"/>
    </source>
</evidence>
<dbReference type="InterPro" id="IPR004358">
    <property type="entry name" value="Sig_transdc_His_kin-like_C"/>
</dbReference>
<keyword evidence="13 14" id="KW-0472">Membrane</keyword>
<keyword evidence="11 14" id="KW-1133">Transmembrane helix</keyword>
<dbReference type="SMART" id="SM00387">
    <property type="entry name" value="HATPase_c"/>
    <property type="match status" value="1"/>
</dbReference>
<dbReference type="Pfam" id="PF02518">
    <property type="entry name" value="HATPase_c"/>
    <property type="match status" value="1"/>
</dbReference>
<feature type="domain" description="Histidine kinase" evidence="15">
    <location>
        <begin position="321"/>
        <end position="516"/>
    </location>
</feature>
<dbReference type="SUPFAM" id="SSF55785">
    <property type="entry name" value="PYP-like sensor domain (PAS domain)"/>
    <property type="match status" value="1"/>
</dbReference>
<dbReference type="Gene3D" id="1.10.287.130">
    <property type="match status" value="1"/>
</dbReference>
<dbReference type="PRINTS" id="PR00344">
    <property type="entry name" value="BCTRLSENSOR"/>
</dbReference>
<dbReference type="InterPro" id="IPR003594">
    <property type="entry name" value="HATPase_dom"/>
</dbReference>
<dbReference type="SUPFAM" id="SSF55874">
    <property type="entry name" value="ATPase domain of HSP90 chaperone/DNA topoisomerase II/histidine kinase"/>
    <property type="match status" value="1"/>
</dbReference>
<dbReference type="GO" id="GO:0005524">
    <property type="term" value="F:ATP binding"/>
    <property type="evidence" value="ECO:0007669"/>
    <property type="project" value="UniProtKB-KW"/>
</dbReference>
<evidence type="ECO:0000256" key="12">
    <source>
        <dbReference type="ARBA" id="ARBA00023012"/>
    </source>
</evidence>
<dbReference type="PANTHER" id="PTHR43547">
    <property type="entry name" value="TWO-COMPONENT HISTIDINE KINASE"/>
    <property type="match status" value="1"/>
</dbReference>
<dbReference type="Proteomes" id="UP001596109">
    <property type="component" value="Unassembled WGS sequence"/>
</dbReference>
<feature type="transmembrane region" description="Helical" evidence="14">
    <location>
        <begin position="162"/>
        <end position="181"/>
    </location>
</feature>
<evidence type="ECO:0000256" key="10">
    <source>
        <dbReference type="ARBA" id="ARBA00022840"/>
    </source>
</evidence>
<dbReference type="SMART" id="SM00091">
    <property type="entry name" value="PAS"/>
    <property type="match status" value="1"/>
</dbReference>
<proteinExistence type="predicted"/>
<feature type="transmembrane region" description="Helical" evidence="14">
    <location>
        <begin position="6"/>
        <end position="24"/>
    </location>
</feature>
<organism evidence="16 17">
    <name type="scientific">Sporosarcina soli</name>
    <dbReference type="NCBI Taxonomy" id="334736"/>
    <lineage>
        <taxon>Bacteria</taxon>
        <taxon>Bacillati</taxon>
        <taxon>Bacillota</taxon>
        <taxon>Bacilli</taxon>
        <taxon>Bacillales</taxon>
        <taxon>Caryophanaceae</taxon>
        <taxon>Sporosarcina</taxon>
    </lineage>
</organism>
<keyword evidence="8" id="KW-0547">Nucleotide-binding</keyword>
<keyword evidence="17" id="KW-1185">Reference proteome</keyword>
<dbReference type="Pfam" id="PF17203">
    <property type="entry name" value="sCache_3_2"/>
    <property type="match status" value="1"/>
</dbReference>
<comment type="subcellular location">
    <subcellularLocation>
        <location evidence="2">Cell membrane</location>
        <topology evidence="2">Multi-pass membrane protein</topology>
    </subcellularLocation>
</comment>
<keyword evidence="10 16" id="KW-0067">ATP-binding</keyword>
<accession>A0ABW0TRD3</accession>
<dbReference type="Pfam" id="PF13596">
    <property type="entry name" value="PAS_10"/>
    <property type="match status" value="1"/>
</dbReference>
<gene>
    <name evidence="16" type="ORF">ACFPRA_21070</name>
</gene>
<evidence type="ECO:0000256" key="8">
    <source>
        <dbReference type="ARBA" id="ARBA00022741"/>
    </source>
</evidence>
<evidence type="ECO:0000313" key="17">
    <source>
        <dbReference type="Proteomes" id="UP001596109"/>
    </source>
</evidence>
<evidence type="ECO:0000256" key="2">
    <source>
        <dbReference type="ARBA" id="ARBA00004651"/>
    </source>
</evidence>
<dbReference type="EMBL" id="JBHSNO010000016">
    <property type="protein sequence ID" value="MFC5591381.1"/>
    <property type="molecule type" value="Genomic_DNA"/>
</dbReference>
<keyword evidence="12" id="KW-0902">Two-component regulatory system</keyword>
<dbReference type="Gene3D" id="3.30.565.10">
    <property type="entry name" value="Histidine kinase-like ATPase, C-terminal domain"/>
    <property type="match status" value="1"/>
</dbReference>
<evidence type="ECO:0000256" key="5">
    <source>
        <dbReference type="ARBA" id="ARBA00022553"/>
    </source>
</evidence>
<evidence type="ECO:0000256" key="3">
    <source>
        <dbReference type="ARBA" id="ARBA00012438"/>
    </source>
</evidence>
<name>A0ABW0TRD3_9BACL</name>
<keyword evidence="4" id="KW-1003">Cell membrane</keyword>
<dbReference type="SUPFAM" id="SSF103190">
    <property type="entry name" value="Sensory domain-like"/>
    <property type="match status" value="1"/>
</dbReference>
<keyword evidence="7 14" id="KW-0812">Transmembrane</keyword>
<evidence type="ECO:0000313" key="16">
    <source>
        <dbReference type="EMBL" id="MFC5591381.1"/>
    </source>
</evidence>
<keyword evidence="6" id="KW-0808">Transferase</keyword>
<keyword evidence="5" id="KW-0597">Phosphoprotein</keyword>
<dbReference type="InterPro" id="IPR036890">
    <property type="entry name" value="HATPase_C_sf"/>
</dbReference>
<dbReference type="PROSITE" id="PS50109">
    <property type="entry name" value="HIS_KIN"/>
    <property type="match status" value="1"/>
</dbReference>